<sequence length="38" mass="5003">MVFNMIYLYCEKWRKTFFAKFLIMKMDRHDRWRWLQIG</sequence>
<dbReference type="Proteomes" id="UP000203594">
    <property type="component" value="Genome"/>
</dbReference>
<organism evidence="1 2">
    <name type="scientific">Bacillus phage PfEFR-5</name>
    <dbReference type="NCBI Taxonomy" id="1868599"/>
    <lineage>
        <taxon>Viruses</taxon>
        <taxon>Duplodnaviria</taxon>
        <taxon>Heunggongvirae</taxon>
        <taxon>Uroviricota</taxon>
        <taxon>Caudoviricetes</taxon>
        <taxon>Hubeivirus</taxon>
        <taxon>Hubeivirus PfEFR4</taxon>
    </lineage>
</organism>
<dbReference type="EMBL" id="KX227760">
    <property type="protein sequence ID" value="ANT40432.1"/>
    <property type="molecule type" value="Genomic_DNA"/>
</dbReference>
<proteinExistence type="predicted"/>
<name>A0A1B1P8L0_9CAUD</name>
<dbReference type="GeneID" id="29065511"/>
<dbReference type="RefSeq" id="YP_009285307.1">
    <property type="nucleotide sequence ID" value="NC_031055.1"/>
</dbReference>
<accession>A0A1B1P8L0</accession>
<evidence type="ECO:0000313" key="2">
    <source>
        <dbReference type="Proteomes" id="UP000203594"/>
    </source>
</evidence>
<protein>
    <submittedName>
        <fullName evidence="1">Uncharacterized protein</fullName>
    </submittedName>
</protein>
<reference evidence="1 2" key="1">
    <citation type="submission" date="2016-05" db="EMBL/GenBank/DDBJ databases">
        <authorList>
            <person name="Lavstsen T."/>
            <person name="Jespersen J.S."/>
        </authorList>
    </citation>
    <scope>NUCLEOTIDE SEQUENCE [LARGE SCALE GENOMIC DNA]</scope>
</reference>
<dbReference type="KEGG" id="vg:29065511"/>
<evidence type="ECO:0000313" key="1">
    <source>
        <dbReference type="EMBL" id="ANT40432.1"/>
    </source>
</evidence>